<dbReference type="AlphaFoldDB" id="A0AAU7CCI5"/>
<feature type="signal peptide" evidence="2">
    <location>
        <begin position="1"/>
        <end position="18"/>
    </location>
</feature>
<evidence type="ECO:0000256" key="1">
    <source>
        <dbReference type="SAM" id="MobiDB-lite"/>
    </source>
</evidence>
<sequence length="216" mass="23398">MRVIRSGLVFAFVAVALATSARLSLRAQDSKGPDGPVVAATKAVNGGEASHSVLDALERDFDLPFGDPTSLEEVCRYLRRSLNAPVVLDLAALARQQVPRNQSVELDLKGVRLKTGLKLLLDQVGLTYRVVPEDNLLILTDNQGSDDPLKRVQAEVHELHLEIHDVQDALEQVRAALGLVDGAKVRNPTIIEEMPEGAVEEKAAPPATTPRPRRGI</sequence>
<evidence type="ECO:0000313" key="3">
    <source>
        <dbReference type="EMBL" id="XBH03034.1"/>
    </source>
</evidence>
<feature type="region of interest" description="Disordered" evidence="1">
    <location>
        <begin position="196"/>
        <end position="216"/>
    </location>
</feature>
<dbReference type="RefSeq" id="WP_406695774.1">
    <property type="nucleotide sequence ID" value="NZ_CP155447.1"/>
</dbReference>
<evidence type="ECO:0000256" key="2">
    <source>
        <dbReference type="SAM" id="SignalP"/>
    </source>
</evidence>
<organism evidence="3">
    <name type="scientific">Singulisphaera sp. Ch08</name>
    <dbReference type="NCBI Taxonomy" id="3120278"/>
    <lineage>
        <taxon>Bacteria</taxon>
        <taxon>Pseudomonadati</taxon>
        <taxon>Planctomycetota</taxon>
        <taxon>Planctomycetia</taxon>
        <taxon>Isosphaerales</taxon>
        <taxon>Isosphaeraceae</taxon>
        <taxon>Singulisphaera</taxon>
    </lineage>
</organism>
<protein>
    <recommendedName>
        <fullName evidence="4">Secretin/TonB short N-terminal domain-containing protein</fullName>
    </recommendedName>
</protein>
<keyword evidence="2" id="KW-0732">Signal</keyword>
<accession>A0AAU7CCI5</accession>
<dbReference type="EMBL" id="CP155447">
    <property type="protein sequence ID" value="XBH03034.1"/>
    <property type="molecule type" value="Genomic_DNA"/>
</dbReference>
<reference evidence="3" key="1">
    <citation type="submission" date="2024-05" db="EMBL/GenBank/DDBJ databases">
        <title>Planctomycetes of the genus Singulisphaera possess chitinolytic capabilities.</title>
        <authorList>
            <person name="Ivanova A."/>
        </authorList>
    </citation>
    <scope>NUCLEOTIDE SEQUENCE</scope>
    <source>
        <strain evidence="3">Ch08T</strain>
    </source>
</reference>
<proteinExistence type="predicted"/>
<name>A0AAU7CCI5_9BACT</name>
<feature type="chain" id="PRO_5043986084" description="Secretin/TonB short N-terminal domain-containing protein" evidence="2">
    <location>
        <begin position="19"/>
        <end position="216"/>
    </location>
</feature>
<evidence type="ECO:0008006" key="4">
    <source>
        <dbReference type="Google" id="ProtNLM"/>
    </source>
</evidence>
<gene>
    <name evidence="3" type="ORF">V5E97_32720</name>
</gene>